<evidence type="ECO:0000256" key="1">
    <source>
        <dbReference type="SAM" id="MobiDB-lite"/>
    </source>
</evidence>
<protein>
    <submittedName>
        <fullName evidence="3">Uncharacterized protein</fullName>
    </submittedName>
</protein>
<gene>
    <name evidence="3" type="ordered locus">MLP_08990</name>
</gene>
<name>F5XM34_MICPN</name>
<evidence type="ECO:0000313" key="3">
    <source>
        <dbReference type="EMBL" id="BAK33913.1"/>
    </source>
</evidence>
<sequence length="222" mass="22890">MSTSGPVHGNTEARREREHSADPAAPVAPAPDTDRTYVVGDRDERSTLQRQRDRFGGLKIGASFFGWLAAAGAGVLMIALLASVGAGIGLSTNLNPDQVTGSAGTLGIVSAVVLLAVTFVAYFCGGYVAGRMARFNGARQGVGVWLWAIVAAVVVAALTLITGSQHDATRYLNGGPQIPLTAEELTAAGILTALLVLAVALVGAVLGGLSGMRFHRRIDRLA</sequence>
<feature type="compositionally biased region" description="Low complexity" evidence="1">
    <location>
        <begin position="22"/>
        <end position="31"/>
    </location>
</feature>
<keyword evidence="2" id="KW-0812">Transmembrane</keyword>
<evidence type="ECO:0000313" key="4">
    <source>
        <dbReference type="Proteomes" id="UP000007947"/>
    </source>
</evidence>
<keyword evidence="4" id="KW-1185">Reference proteome</keyword>
<dbReference type="STRING" id="1032480.MLP_08990"/>
<dbReference type="HOGENOM" id="CLU_089209_0_0_11"/>
<keyword evidence="2" id="KW-1133">Transmembrane helix</keyword>
<dbReference type="RefSeq" id="WP_013861798.1">
    <property type="nucleotide sequence ID" value="NC_015635.1"/>
</dbReference>
<reference evidence="3 4" key="1">
    <citation type="submission" date="2011-05" db="EMBL/GenBank/DDBJ databases">
        <title>Whole genome sequence of Microlunatus phosphovorus NM-1.</title>
        <authorList>
            <person name="Hosoyama A."/>
            <person name="Sasaki K."/>
            <person name="Harada T."/>
            <person name="Igarashi R."/>
            <person name="Kawakoshi A."/>
            <person name="Sasagawa M."/>
            <person name="Fukada J."/>
            <person name="Nakamura S."/>
            <person name="Katano Y."/>
            <person name="Hanada S."/>
            <person name="Kamagata Y."/>
            <person name="Nakamura N."/>
            <person name="Yamazaki S."/>
            <person name="Fujita N."/>
        </authorList>
    </citation>
    <scope>NUCLEOTIDE SEQUENCE [LARGE SCALE GENOMIC DNA]</scope>
    <source>
        <strain evidence="4">ATCC 700054 / DSM 10555 / JCM 9379 / NBRC 101784 / NCIMB 13414 / VKM Ac-1990 / NM-1</strain>
    </source>
</reference>
<feature type="region of interest" description="Disordered" evidence="1">
    <location>
        <begin position="1"/>
        <end position="43"/>
    </location>
</feature>
<organism evidence="3 4">
    <name type="scientific">Microlunatus phosphovorus (strain ATCC 700054 / DSM 10555 / JCM 9379 / NBRC 101784 / NCIMB 13414 / VKM Ac-1990 / NM-1)</name>
    <dbReference type="NCBI Taxonomy" id="1032480"/>
    <lineage>
        <taxon>Bacteria</taxon>
        <taxon>Bacillati</taxon>
        <taxon>Actinomycetota</taxon>
        <taxon>Actinomycetes</taxon>
        <taxon>Propionibacteriales</taxon>
        <taxon>Propionibacteriaceae</taxon>
        <taxon>Microlunatus</taxon>
    </lineage>
</organism>
<dbReference type="eggNOG" id="ENOG502ZC13">
    <property type="taxonomic scope" value="Bacteria"/>
</dbReference>
<dbReference type="Proteomes" id="UP000007947">
    <property type="component" value="Chromosome"/>
</dbReference>
<feature type="compositionally biased region" description="Basic and acidic residues" evidence="1">
    <location>
        <begin position="11"/>
        <end position="21"/>
    </location>
</feature>
<dbReference type="AlphaFoldDB" id="F5XM34"/>
<dbReference type="EMBL" id="AP012204">
    <property type="protein sequence ID" value="BAK33913.1"/>
    <property type="molecule type" value="Genomic_DNA"/>
</dbReference>
<dbReference type="OrthoDB" id="5244723at2"/>
<feature type="transmembrane region" description="Helical" evidence="2">
    <location>
        <begin position="185"/>
        <end position="209"/>
    </location>
</feature>
<evidence type="ECO:0000256" key="2">
    <source>
        <dbReference type="SAM" id="Phobius"/>
    </source>
</evidence>
<feature type="transmembrane region" description="Helical" evidence="2">
    <location>
        <begin position="142"/>
        <end position="165"/>
    </location>
</feature>
<feature type="transmembrane region" description="Helical" evidence="2">
    <location>
        <begin position="108"/>
        <end position="130"/>
    </location>
</feature>
<proteinExistence type="predicted"/>
<feature type="compositionally biased region" description="Basic and acidic residues" evidence="1">
    <location>
        <begin position="32"/>
        <end position="43"/>
    </location>
</feature>
<feature type="transmembrane region" description="Helical" evidence="2">
    <location>
        <begin position="64"/>
        <end position="88"/>
    </location>
</feature>
<keyword evidence="2" id="KW-0472">Membrane</keyword>
<dbReference type="KEGG" id="mph:MLP_08990"/>
<accession>F5XM34</accession>